<dbReference type="InterPro" id="IPR011610">
    <property type="entry name" value="SAM_mthyl_Trfase_ML2640-like"/>
</dbReference>
<evidence type="ECO:0000256" key="5">
    <source>
        <dbReference type="ARBA" id="ARBA00022691"/>
    </source>
</evidence>
<dbReference type="RefSeq" id="WP_187687051.1">
    <property type="nucleotide sequence ID" value="NZ_AP023396.1"/>
</dbReference>
<dbReference type="PANTHER" id="PTHR43619">
    <property type="entry name" value="S-ADENOSYL-L-METHIONINE-DEPENDENT METHYLTRANSFERASE YKTD-RELATED"/>
    <property type="match status" value="1"/>
</dbReference>
<gene>
    <name evidence="7" type="ORF">NWFMUON74_12930</name>
</gene>
<dbReference type="GO" id="GO:0032259">
    <property type="term" value="P:methylation"/>
    <property type="evidence" value="ECO:0007669"/>
    <property type="project" value="UniProtKB-KW"/>
</dbReference>
<evidence type="ECO:0000256" key="1">
    <source>
        <dbReference type="ARBA" id="ARBA00003907"/>
    </source>
</evidence>
<keyword evidence="5 6" id="KW-0949">S-adenosyl-L-methionine</keyword>
<reference evidence="7 8" key="1">
    <citation type="submission" date="2020-08" db="EMBL/GenBank/DDBJ databases">
        <title>Genome Sequencing of Nocardia wallacei strain FMUON74 and assembly.</title>
        <authorList>
            <person name="Toyokawa M."/>
            <person name="Uesaka K."/>
        </authorList>
    </citation>
    <scope>NUCLEOTIDE SEQUENCE [LARGE SCALE GENOMIC DNA]</scope>
    <source>
        <strain evidence="7 8">FMUON74</strain>
    </source>
</reference>
<dbReference type="AlphaFoldDB" id="A0A7G1KF27"/>
<dbReference type="GO" id="GO:0008168">
    <property type="term" value="F:methyltransferase activity"/>
    <property type="evidence" value="ECO:0007669"/>
    <property type="project" value="UniProtKB-UniRule"/>
</dbReference>
<comment type="function">
    <text evidence="1 6">Exhibits S-adenosyl-L-methionine-dependent methyltransferase activity.</text>
</comment>
<keyword evidence="3 6" id="KW-0489">Methyltransferase</keyword>
<protein>
    <recommendedName>
        <fullName evidence="6">S-adenosyl-L-methionine-dependent methyltransferase</fullName>
        <ecNumber evidence="6">2.1.1.-</ecNumber>
    </recommendedName>
</protein>
<evidence type="ECO:0000256" key="4">
    <source>
        <dbReference type="ARBA" id="ARBA00022679"/>
    </source>
</evidence>
<sequence length="276" mass="30125">MQTGQPSRTALSAAWYRAEHQELDGGRIFRDPLARAMVGDGAGPVAEYLPTDTHERMRGFLAARSRFAEDALAEAVAAGTGQVVILGAGLDTFAYRNPFPAVRVFEVDHPDTQAWKRERLARADIRIPASVTYVPVDFEHDRSDTALYAAGLDPARRVFVIWLGVTVYLTLAAIEQTLAQLARMAPGSRVVFDYGAPMSAPSPEVRALVEERMRRLAAIGESWISFFTPGEIERLLADHGLEVEEDVLAADLSLRYLGLEATSGAGPHLVRARVPG</sequence>
<dbReference type="Gene3D" id="3.40.50.150">
    <property type="entry name" value="Vaccinia Virus protein VP39"/>
    <property type="match status" value="1"/>
</dbReference>
<dbReference type="SUPFAM" id="SSF53335">
    <property type="entry name" value="S-adenosyl-L-methionine-dependent methyltransferases"/>
    <property type="match status" value="1"/>
</dbReference>
<keyword evidence="4 7" id="KW-0808">Transferase</keyword>
<proteinExistence type="inferred from homology"/>
<keyword evidence="8" id="KW-1185">Reference proteome</keyword>
<evidence type="ECO:0000256" key="6">
    <source>
        <dbReference type="RuleBase" id="RU362030"/>
    </source>
</evidence>
<dbReference type="InterPro" id="IPR007213">
    <property type="entry name" value="Ppm1/Ppm2/Tcmp"/>
</dbReference>
<dbReference type="NCBIfam" id="TIGR00027">
    <property type="entry name" value="mthyl_TIGR00027"/>
    <property type="match status" value="1"/>
</dbReference>
<accession>A0A7G1KF27</accession>
<evidence type="ECO:0000313" key="8">
    <source>
        <dbReference type="Proteomes" id="UP000516173"/>
    </source>
</evidence>
<dbReference type="InterPro" id="IPR029063">
    <property type="entry name" value="SAM-dependent_MTases_sf"/>
</dbReference>
<evidence type="ECO:0000256" key="2">
    <source>
        <dbReference type="ARBA" id="ARBA00008138"/>
    </source>
</evidence>
<dbReference type="Proteomes" id="UP000516173">
    <property type="component" value="Chromosome"/>
</dbReference>
<dbReference type="KEGG" id="nwl:NWFMUON74_12930"/>
<dbReference type="EC" id="2.1.1.-" evidence="6"/>
<dbReference type="GeneID" id="80345893"/>
<dbReference type="PANTHER" id="PTHR43619:SF2">
    <property type="entry name" value="S-ADENOSYL-L-METHIONINE-DEPENDENT METHYLTRANSFERASES SUPERFAMILY PROTEIN"/>
    <property type="match status" value="1"/>
</dbReference>
<name>A0A7G1KF27_9NOCA</name>
<dbReference type="EMBL" id="AP023396">
    <property type="protein sequence ID" value="BCK53521.1"/>
    <property type="molecule type" value="Genomic_DNA"/>
</dbReference>
<dbReference type="Pfam" id="PF04072">
    <property type="entry name" value="LCM"/>
    <property type="match status" value="1"/>
</dbReference>
<comment type="similarity">
    <text evidence="2 6">Belongs to the UPF0677 family.</text>
</comment>
<evidence type="ECO:0000256" key="3">
    <source>
        <dbReference type="ARBA" id="ARBA00022603"/>
    </source>
</evidence>
<organism evidence="7 8">
    <name type="scientific">Nocardia wallacei</name>
    <dbReference type="NCBI Taxonomy" id="480035"/>
    <lineage>
        <taxon>Bacteria</taxon>
        <taxon>Bacillati</taxon>
        <taxon>Actinomycetota</taxon>
        <taxon>Actinomycetes</taxon>
        <taxon>Mycobacteriales</taxon>
        <taxon>Nocardiaceae</taxon>
        <taxon>Nocardia</taxon>
    </lineage>
</organism>
<evidence type="ECO:0000313" key="7">
    <source>
        <dbReference type="EMBL" id="BCK53521.1"/>
    </source>
</evidence>